<evidence type="ECO:0000313" key="2">
    <source>
        <dbReference type="EMBL" id="OMD38698.1"/>
    </source>
</evidence>
<sequence length="396" mass="43398">MERVVGTVVRGLRGPIINNGDNIEEIVVQTVLNAATVEGFSIEDRDIVTVTESIVARAQGNYATIDNIAADIKGKFGEETVGVIFPILSRNRFANCLRGIAKGAQKVVLMLSYPADEVGNHLVDIDELDAKGINPWTDVLTEAQFREFFGYIKHPFTGVDYIEYYKGLIEAEGVACEVIFSNNPKTILNYTKNVLTCDIHTRFRTKRILTNNGAEKVFGLDDILTQSIDGSGFNEAYGLLGSNKATEESVKLFPNNCQPIVDGIQAKIKEITGKTVEVMVYGDGAFKDPVGKIWELADPVVSPAYTAGLDGTPNEVKLKYLADNNFSHLRGEELKQAISKYIQNKNDDLVGAMEAQGTTPRRLTDLIGSLSDLTSGSGDKGTPMIYIQGYFDNYTK</sequence>
<keyword evidence="2" id="KW-0436">Ligase</keyword>
<comment type="caution">
    <text evidence="2">The sequence shown here is derived from an EMBL/GenBank/DDBJ whole genome shotgun (WGS) entry which is preliminary data.</text>
</comment>
<name>A0ABX3GVU7_9BACL</name>
<evidence type="ECO:0000259" key="1">
    <source>
        <dbReference type="Pfam" id="PF01996"/>
    </source>
</evidence>
<dbReference type="SUPFAM" id="SSF144010">
    <property type="entry name" value="CofE-like"/>
    <property type="match status" value="1"/>
</dbReference>
<dbReference type="Gene3D" id="3.30.1330.100">
    <property type="entry name" value="CofE-like"/>
    <property type="match status" value="1"/>
</dbReference>
<proteinExistence type="predicted"/>
<reference evidence="2 3" key="1">
    <citation type="submission" date="2016-11" db="EMBL/GenBank/DDBJ databases">
        <title>Paenibacillus species isolates.</title>
        <authorList>
            <person name="Beno S.M."/>
        </authorList>
    </citation>
    <scope>NUCLEOTIDE SEQUENCE [LARGE SCALE GENOMIC DNA]</scope>
    <source>
        <strain evidence="2 3">FSL H7-0433</strain>
    </source>
</reference>
<organism evidence="2 3">
    <name type="scientific">Paenibacillus odorifer</name>
    <dbReference type="NCBI Taxonomy" id="189426"/>
    <lineage>
        <taxon>Bacteria</taxon>
        <taxon>Bacillati</taxon>
        <taxon>Bacillota</taxon>
        <taxon>Bacilli</taxon>
        <taxon>Bacillales</taxon>
        <taxon>Paenibacillaceae</taxon>
        <taxon>Paenibacillus</taxon>
    </lineage>
</organism>
<dbReference type="InterPro" id="IPR002847">
    <property type="entry name" value="F420-0_gamma-glut_ligase-dom"/>
</dbReference>
<dbReference type="Proteomes" id="UP000187158">
    <property type="component" value="Unassembled WGS sequence"/>
</dbReference>
<dbReference type="GO" id="GO:0016874">
    <property type="term" value="F:ligase activity"/>
    <property type="evidence" value="ECO:0007669"/>
    <property type="project" value="UniProtKB-KW"/>
</dbReference>
<evidence type="ECO:0000313" key="3">
    <source>
        <dbReference type="Proteomes" id="UP000187158"/>
    </source>
</evidence>
<dbReference type="RefSeq" id="WP_076130227.1">
    <property type="nucleotide sequence ID" value="NZ_DALZAY010000039.1"/>
</dbReference>
<gene>
    <name evidence="2" type="ORF">BSO21_03695</name>
</gene>
<feature type="domain" description="Coenzyme F420:L-glutamate ligase-like" evidence="1">
    <location>
        <begin position="11"/>
        <end position="389"/>
    </location>
</feature>
<dbReference type="EMBL" id="MPVP01000011">
    <property type="protein sequence ID" value="OMD38698.1"/>
    <property type="molecule type" value="Genomic_DNA"/>
</dbReference>
<accession>A0ABX3GVU7</accession>
<keyword evidence="3" id="KW-1185">Reference proteome</keyword>
<dbReference type="Pfam" id="PF01996">
    <property type="entry name" value="F420_ligase"/>
    <property type="match status" value="1"/>
</dbReference>
<protein>
    <submittedName>
        <fullName evidence="2">F420-0--gamma-glutamyl ligase</fullName>
    </submittedName>
</protein>